<dbReference type="SMART" id="SM00360">
    <property type="entry name" value="RRM"/>
    <property type="match status" value="1"/>
</dbReference>
<dbReference type="VEuPathDB" id="MicrosporidiaDB:DI09_8p210"/>
<dbReference type="CDD" id="cd12254">
    <property type="entry name" value="RRM_hnRNPH_ESRPs_RBM12_like"/>
    <property type="match status" value="1"/>
</dbReference>
<name>A0A098VLU6_9MICR</name>
<reference evidence="3 4" key="1">
    <citation type="submission" date="2014-04" db="EMBL/GenBank/DDBJ databases">
        <title>A new species of microsporidia sheds light on the evolution of extreme parasitism.</title>
        <authorList>
            <person name="Haag K.L."/>
            <person name="James T.Y."/>
            <person name="Larsson R."/>
            <person name="Schaer T.M."/>
            <person name="Refardt D."/>
            <person name="Pombert J.-F."/>
            <person name="Ebert D."/>
        </authorList>
    </citation>
    <scope>NUCLEOTIDE SEQUENCE [LARGE SCALE GENOMIC DNA]</scope>
    <source>
        <strain evidence="3 4">UGP3</strain>
        <tissue evidence="3">Spores</tissue>
    </source>
</reference>
<keyword evidence="1" id="KW-0694">RNA-binding</keyword>
<gene>
    <name evidence="3" type="ORF">DI09_8p210</name>
</gene>
<evidence type="ECO:0000313" key="4">
    <source>
        <dbReference type="Proteomes" id="UP000029725"/>
    </source>
</evidence>
<feature type="domain" description="RRM" evidence="2">
    <location>
        <begin position="63"/>
        <end position="142"/>
    </location>
</feature>
<dbReference type="GeneID" id="25261021"/>
<evidence type="ECO:0000259" key="2">
    <source>
        <dbReference type="PROSITE" id="PS50102"/>
    </source>
</evidence>
<dbReference type="Proteomes" id="UP000029725">
    <property type="component" value="Unassembled WGS sequence"/>
</dbReference>
<dbReference type="RefSeq" id="XP_013236509.1">
    <property type="nucleotide sequence ID" value="XM_013381055.1"/>
</dbReference>
<dbReference type="InterPro" id="IPR035979">
    <property type="entry name" value="RBD_domain_sf"/>
</dbReference>
<keyword evidence="4" id="KW-1185">Reference proteome</keyword>
<dbReference type="HOGENOM" id="CLU_863524_0_0_1"/>
<dbReference type="SUPFAM" id="SSF54928">
    <property type="entry name" value="RNA-binding domain, RBD"/>
    <property type="match status" value="1"/>
</dbReference>
<protein>
    <recommendedName>
        <fullName evidence="2">RRM domain-containing protein</fullName>
    </recommendedName>
</protein>
<dbReference type="GO" id="GO:0003723">
    <property type="term" value="F:RNA binding"/>
    <property type="evidence" value="ECO:0007669"/>
    <property type="project" value="UniProtKB-UniRule"/>
</dbReference>
<accession>A0A098VLU6</accession>
<evidence type="ECO:0000313" key="3">
    <source>
        <dbReference type="EMBL" id="KGG50082.1"/>
    </source>
</evidence>
<dbReference type="InterPro" id="IPR012677">
    <property type="entry name" value="Nucleotide-bd_a/b_plait_sf"/>
</dbReference>
<dbReference type="Gene3D" id="3.30.70.330">
    <property type="match status" value="1"/>
</dbReference>
<evidence type="ECO:0000256" key="1">
    <source>
        <dbReference type="PROSITE-ProRule" id="PRU00176"/>
    </source>
</evidence>
<dbReference type="Pfam" id="PF00076">
    <property type="entry name" value="RRM_1"/>
    <property type="match status" value="1"/>
</dbReference>
<dbReference type="InterPro" id="IPR000504">
    <property type="entry name" value="RRM_dom"/>
</dbReference>
<organism evidence="3 4">
    <name type="scientific">Mitosporidium daphniae</name>
    <dbReference type="NCBI Taxonomy" id="1485682"/>
    <lineage>
        <taxon>Eukaryota</taxon>
        <taxon>Fungi</taxon>
        <taxon>Fungi incertae sedis</taxon>
        <taxon>Microsporidia</taxon>
        <taxon>Mitosporidium</taxon>
    </lineage>
</organism>
<comment type="caution">
    <text evidence="3">The sequence shown here is derived from an EMBL/GenBank/DDBJ whole genome shotgun (WGS) entry which is preliminary data.</text>
</comment>
<proteinExistence type="predicted"/>
<dbReference type="PROSITE" id="PS50102">
    <property type="entry name" value="RRM"/>
    <property type="match status" value="1"/>
</dbReference>
<dbReference type="AlphaFoldDB" id="A0A098VLU6"/>
<dbReference type="OrthoDB" id="336240at2759"/>
<sequence>MEPTPLSAALQIFRIRERFGDLYVGPRAGAPPTAGDCVETQDEVLCLAERMGRFRFPGTVERPLLKMTNIPWEVSSGDVRAFFHEYEVEIAGIHIPIDRASGKTRNEIYVEFSEFRELVDALARAHRQLLKSREVFLMRSSWIELLKAHFPRACKDALLTTEEETSLATICRYYKVLMRNLMIRCAERPFEHVYSLVRLAPWATISKSACAQMHAVVLSTVEALLGHLFKKQKSSCPCQQATNMALQSGLEISLAQRLLDLTVQRGQWDSAQLKMLEKKQQEVAMLESQRIPETSCCSIIDQLQKRISAYQENCKCQINCDM</sequence>
<dbReference type="EMBL" id="JMKJ01000601">
    <property type="protein sequence ID" value="KGG50082.1"/>
    <property type="molecule type" value="Genomic_DNA"/>
</dbReference>